<dbReference type="Proteomes" id="UP000220840">
    <property type="component" value="Unassembled WGS sequence"/>
</dbReference>
<organism evidence="1 2">
    <name type="scientific">Clostridium neonatale</name>
    <dbReference type="NCBI Taxonomy" id="137838"/>
    <lineage>
        <taxon>Bacteria</taxon>
        <taxon>Bacillati</taxon>
        <taxon>Bacillota</taxon>
        <taxon>Clostridia</taxon>
        <taxon>Eubacteriales</taxon>
        <taxon>Clostridiaceae</taxon>
        <taxon>Clostridium</taxon>
    </lineage>
</organism>
<evidence type="ECO:0000313" key="1">
    <source>
        <dbReference type="EMBL" id="PEG29236.1"/>
    </source>
</evidence>
<evidence type="ECO:0000313" key="2">
    <source>
        <dbReference type="Proteomes" id="UP000220840"/>
    </source>
</evidence>
<dbReference type="AlphaFoldDB" id="A0A2A7MC56"/>
<proteinExistence type="predicted"/>
<keyword evidence="2" id="KW-1185">Reference proteome</keyword>
<protein>
    <submittedName>
        <fullName evidence="1">Uncharacterized protein</fullName>
    </submittedName>
</protein>
<gene>
    <name evidence="1" type="ORF">CQ394_17860</name>
</gene>
<reference evidence="1 2" key="1">
    <citation type="submission" date="2017-10" db="EMBL/GenBank/DDBJ databases">
        <title>Effective Description of Clostridium neonatale sp. nov. linked to necrotizing enterocolitis in neonates and a clarification of species assignable to the genus Clostridium (Prazmowski 1880) emend. Lawson and Rainey 2016.</title>
        <authorList>
            <person name="Bernard K."/>
            <person name="Burdz T."/>
            <person name="Wiebe D."/>
            <person name="Balcewich B."/>
            <person name="Alfa M."/>
            <person name="Bernier A.-M."/>
        </authorList>
    </citation>
    <scope>NUCLEOTIDE SEQUENCE [LARGE SCALE GENOMIC DNA]</scope>
    <source>
        <strain evidence="1 2">LCDC99A005</strain>
    </source>
</reference>
<sequence length="59" mass="6566">MTKILKSLLVPGTTYHLQDLYIATNCTTKNERHNCRGCLSSLQKSGRVKSLGSSLWKAL</sequence>
<comment type="caution">
    <text evidence="1">The sequence shown here is derived from an EMBL/GenBank/DDBJ whole genome shotgun (WGS) entry which is preliminary data.</text>
</comment>
<accession>A0A2A7MC56</accession>
<dbReference type="EMBL" id="PDCJ01000004">
    <property type="protein sequence ID" value="PEG29236.1"/>
    <property type="molecule type" value="Genomic_DNA"/>
</dbReference>
<name>A0A2A7MC56_9CLOT</name>